<evidence type="ECO:0000313" key="2">
    <source>
        <dbReference type="EMBL" id="GFQ68992.1"/>
    </source>
</evidence>
<gene>
    <name evidence="2" type="ORF">TNCT_332471</name>
</gene>
<reference evidence="2" key="1">
    <citation type="submission" date="2020-07" db="EMBL/GenBank/DDBJ databases">
        <title>Multicomponent nature underlies the extraordinary mechanical properties of spider dragline silk.</title>
        <authorList>
            <person name="Kono N."/>
            <person name="Nakamura H."/>
            <person name="Mori M."/>
            <person name="Yoshida Y."/>
            <person name="Ohtoshi R."/>
            <person name="Malay A.D."/>
            <person name="Moran D.A.P."/>
            <person name="Tomita M."/>
            <person name="Numata K."/>
            <person name="Arakawa K."/>
        </authorList>
    </citation>
    <scope>NUCLEOTIDE SEQUENCE</scope>
</reference>
<keyword evidence="3" id="KW-1185">Reference proteome</keyword>
<dbReference type="Proteomes" id="UP000887116">
    <property type="component" value="Unassembled WGS sequence"/>
</dbReference>
<dbReference type="EMBL" id="BMAO01030584">
    <property type="protein sequence ID" value="GFQ68992.1"/>
    <property type="molecule type" value="Genomic_DNA"/>
</dbReference>
<evidence type="ECO:0008006" key="4">
    <source>
        <dbReference type="Google" id="ProtNLM"/>
    </source>
</evidence>
<feature type="signal peptide" evidence="1">
    <location>
        <begin position="1"/>
        <end position="19"/>
    </location>
</feature>
<organism evidence="2 3">
    <name type="scientific">Trichonephila clavata</name>
    <name type="common">Joro spider</name>
    <name type="synonym">Nephila clavata</name>
    <dbReference type="NCBI Taxonomy" id="2740835"/>
    <lineage>
        <taxon>Eukaryota</taxon>
        <taxon>Metazoa</taxon>
        <taxon>Ecdysozoa</taxon>
        <taxon>Arthropoda</taxon>
        <taxon>Chelicerata</taxon>
        <taxon>Arachnida</taxon>
        <taxon>Araneae</taxon>
        <taxon>Araneomorphae</taxon>
        <taxon>Entelegynae</taxon>
        <taxon>Araneoidea</taxon>
        <taxon>Nephilidae</taxon>
        <taxon>Trichonephila</taxon>
    </lineage>
</organism>
<comment type="caution">
    <text evidence="2">The sequence shown here is derived from an EMBL/GenBank/DDBJ whole genome shotgun (WGS) entry which is preliminary data.</text>
</comment>
<dbReference type="AlphaFoldDB" id="A0A8X6F3B2"/>
<evidence type="ECO:0000313" key="3">
    <source>
        <dbReference type="Proteomes" id="UP000887116"/>
    </source>
</evidence>
<protein>
    <recommendedName>
        <fullName evidence="4">Secreted protein</fullName>
    </recommendedName>
</protein>
<name>A0A8X6F3B2_TRICU</name>
<proteinExistence type="predicted"/>
<feature type="chain" id="PRO_5036459490" description="Secreted protein" evidence="1">
    <location>
        <begin position="20"/>
        <end position="85"/>
    </location>
</feature>
<sequence length="85" mass="9421">MLGFMEMKLLICLLRRAANLPLPLPLNCKLPRSTPCSRARSKLFGGIRLNMPGMPLSVRDCPCSTPALELLRPLHLDLGKVTPRV</sequence>
<accession>A0A8X6F3B2</accession>
<keyword evidence="1" id="KW-0732">Signal</keyword>
<evidence type="ECO:0000256" key="1">
    <source>
        <dbReference type="SAM" id="SignalP"/>
    </source>
</evidence>